<dbReference type="EMBL" id="JABFRW010000033">
    <property type="protein sequence ID" value="NOT33204.1"/>
    <property type="molecule type" value="Genomic_DNA"/>
</dbReference>
<dbReference type="Proteomes" id="UP000580839">
    <property type="component" value="Unassembled WGS sequence"/>
</dbReference>
<gene>
    <name evidence="3" type="ORF">HOP12_03440</name>
</gene>
<dbReference type="InterPro" id="IPR015797">
    <property type="entry name" value="NUDIX_hydrolase-like_dom_sf"/>
</dbReference>
<dbReference type="InterPro" id="IPR000086">
    <property type="entry name" value="NUDIX_hydrolase_dom"/>
</dbReference>
<evidence type="ECO:0000313" key="3">
    <source>
        <dbReference type="EMBL" id="NOT33204.1"/>
    </source>
</evidence>
<dbReference type="InterPro" id="IPR020084">
    <property type="entry name" value="NUDIX_hydrolase_CS"/>
</dbReference>
<dbReference type="PROSITE" id="PS51462">
    <property type="entry name" value="NUDIX"/>
    <property type="match status" value="1"/>
</dbReference>
<dbReference type="SUPFAM" id="SSF55811">
    <property type="entry name" value="Nudix"/>
    <property type="match status" value="1"/>
</dbReference>
<evidence type="ECO:0000313" key="4">
    <source>
        <dbReference type="Proteomes" id="UP000580839"/>
    </source>
</evidence>
<organism evidence="3 4">
    <name type="scientific">Eiseniibacteriota bacterium</name>
    <dbReference type="NCBI Taxonomy" id="2212470"/>
    <lineage>
        <taxon>Bacteria</taxon>
        <taxon>Candidatus Eiseniibacteriota</taxon>
    </lineage>
</organism>
<dbReference type="GO" id="GO:0016787">
    <property type="term" value="F:hydrolase activity"/>
    <property type="evidence" value="ECO:0007669"/>
    <property type="project" value="UniProtKB-KW"/>
</dbReference>
<dbReference type="PROSITE" id="PS00893">
    <property type="entry name" value="NUDIX_BOX"/>
    <property type="match status" value="1"/>
</dbReference>
<sequence length="176" mass="20234">MSGFEVRHVEIHVFRRPLSKSAKTPSGIEFLLLRRAAGQPLPGIWQPITGSLRRGEAAWRGAVREVREETGLTPHRWWALEHLVAFYEPHTDRLEALPIFLAEVGPSDLVTRSREHDAHQFLPPARAGKTVHWQAQRDAMEAIDREVFLHPSFRPTSKVTHPRDITTLIHSTRRKR</sequence>
<keyword evidence="1" id="KW-0378">Hydrolase</keyword>
<feature type="domain" description="Nudix hydrolase" evidence="2">
    <location>
        <begin position="4"/>
        <end position="144"/>
    </location>
</feature>
<proteinExistence type="predicted"/>
<dbReference type="Gene3D" id="3.90.79.10">
    <property type="entry name" value="Nucleoside Triphosphate Pyrophosphohydrolase"/>
    <property type="match status" value="1"/>
</dbReference>
<dbReference type="Pfam" id="PF00293">
    <property type="entry name" value="NUDIX"/>
    <property type="match status" value="1"/>
</dbReference>
<dbReference type="AlphaFoldDB" id="A0A849SKV9"/>
<comment type="caution">
    <text evidence="3">The sequence shown here is derived from an EMBL/GenBank/DDBJ whole genome shotgun (WGS) entry which is preliminary data.</text>
</comment>
<evidence type="ECO:0000256" key="1">
    <source>
        <dbReference type="ARBA" id="ARBA00022801"/>
    </source>
</evidence>
<reference evidence="3 4" key="1">
    <citation type="submission" date="2020-04" db="EMBL/GenBank/DDBJ databases">
        <title>Metagenomic profiling of ammonia- and methane-oxidizing microorganisms in a Dutch drinking water treatment plant.</title>
        <authorList>
            <person name="Poghosyan L."/>
            <person name="Leucker S."/>
        </authorList>
    </citation>
    <scope>NUCLEOTIDE SEQUENCE [LARGE SCALE GENOMIC DNA]</scope>
    <source>
        <strain evidence="3">S-RSF-IL-03</strain>
    </source>
</reference>
<accession>A0A849SKV9</accession>
<evidence type="ECO:0000259" key="2">
    <source>
        <dbReference type="PROSITE" id="PS51462"/>
    </source>
</evidence>
<name>A0A849SKV9_UNCEI</name>
<protein>
    <submittedName>
        <fullName evidence="3">NUDIX domain-containing protein</fullName>
    </submittedName>
</protein>